<proteinExistence type="predicted"/>
<name>A0A0L0N3F2_TOLOC</name>
<gene>
    <name evidence="1" type="ORF">TOPH_06901</name>
</gene>
<dbReference type="OrthoDB" id="4907689at2759"/>
<dbReference type="Proteomes" id="UP000036947">
    <property type="component" value="Unassembled WGS sequence"/>
</dbReference>
<evidence type="ECO:0000313" key="1">
    <source>
        <dbReference type="EMBL" id="KND88541.1"/>
    </source>
</evidence>
<evidence type="ECO:0000313" key="2">
    <source>
        <dbReference type="Proteomes" id="UP000036947"/>
    </source>
</evidence>
<comment type="caution">
    <text evidence="1">The sequence shown here is derived from an EMBL/GenBank/DDBJ whole genome shotgun (WGS) entry which is preliminary data.</text>
</comment>
<dbReference type="EMBL" id="LFRF01000025">
    <property type="protein sequence ID" value="KND88541.1"/>
    <property type="molecule type" value="Genomic_DNA"/>
</dbReference>
<dbReference type="STRING" id="1163406.A0A0L0N3F2"/>
<dbReference type="AlphaFoldDB" id="A0A0L0N3F2"/>
<accession>A0A0L0N3F2</accession>
<keyword evidence="2" id="KW-1185">Reference proteome</keyword>
<organism evidence="1 2">
    <name type="scientific">Tolypocladium ophioglossoides (strain CBS 100239)</name>
    <name type="common">Snaketongue truffleclub</name>
    <name type="synonym">Elaphocordyceps ophioglossoides</name>
    <dbReference type="NCBI Taxonomy" id="1163406"/>
    <lineage>
        <taxon>Eukaryota</taxon>
        <taxon>Fungi</taxon>
        <taxon>Dikarya</taxon>
        <taxon>Ascomycota</taxon>
        <taxon>Pezizomycotina</taxon>
        <taxon>Sordariomycetes</taxon>
        <taxon>Hypocreomycetidae</taxon>
        <taxon>Hypocreales</taxon>
        <taxon>Ophiocordycipitaceae</taxon>
        <taxon>Tolypocladium</taxon>
    </lineage>
</organism>
<protein>
    <submittedName>
        <fullName evidence="1">Uncharacterized protein</fullName>
    </submittedName>
</protein>
<reference evidence="1 2" key="1">
    <citation type="journal article" date="2015" name="BMC Genomics">
        <title>The genome of the truffle-parasite Tolypocladium ophioglossoides and the evolution of antifungal peptaibiotics.</title>
        <authorList>
            <person name="Quandt C.A."/>
            <person name="Bushley K.E."/>
            <person name="Spatafora J.W."/>
        </authorList>
    </citation>
    <scope>NUCLEOTIDE SEQUENCE [LARGE SCALE GENOMIC DNA]</scope>
    <source>
        <strain evidence="1 2">CBS 100239</strain>
    </source>
</reference>
<sequence>MSLSERIQWRPPKPSLFLSNFERRCQKAKQQLFLDERLMDDTTIACAWENFRRPLLRRFKLQGKAKFIDLVGYGLDGIVWKVEIGGCIVALKVLTTTKFWDSYAPEDTRYWAIQRECQIASLLQKMHFAIEHSSDSIWLNPEPKTFDDALRNLHAFSDEGRRRQRFRNTPGAVEYTDALRTRKCFGWTTISGEELCALRPDSRPPEMNMDGVIRKMSPTECYYAIVYEYMPDTQCALAADVLQAQLDFFWLSGFCLVPLRAENWKGPGILLDLADLLCPWQAAWFASLYRQRRAREVTQNTDIP</sequence>